<dbReference type="Proteomes" id="UP000441208">
    <property type="component" value="Unassembled WGS sequence"/>
</dbReference>
<dbReference type="EMBL" id="QXGE01002735">
    <property type="protein sequence ID" value="KAE9279573.1"/>
    <property type="molecule type" value="Genomic_DNA"/>
</dbReference>
<dbReference type="EMBL" id="QXGF01003273">
    <property type="protein sequence ID" value="KAE8921957.1"/>
    <property type="molecule type" value="Genomic_DNA"/>
</dbReference>
<dbReference type="EMBL" id="QXGD01002813">
    <property type="protein sequence ID" value="KAE9183828.1"/>
    <property type="molecule type" value="Genomic_DNA"/>
</dbReference>
<evidence type="ECO:0000313" key="8">
    <source>
        <dbReference type="EMBL" id="KAE9279573.1"/>
    </source>
</evidence>
<evidence type="ECO:0000313" key="4">
    <source>
        <dbReference type="EMBL" id="KAE9074042.1"/>
    </source>
</evidence>
<comment type="subcellular location">
    <subcellularLocation>
        <location evidence="1">Secreted</location>
    </subcellularLocation>
</comment>
<comment type="caution">
    <text evidence="3">The sequence shown here is derived from an EMBL/GenBank/DDBJ whole genome shotgun (WGS) entry which is preliminary data.</text>
</comment>
<keyword evidence="1" id="KW-0964">Secreted</keyword>
<evidence type="ECO:0000313" key="7">
    <source>
        <dbReference type="EMBL" id="KAE9183828.1"/>
    </source>
</evidence>
<dbReference type="Proteomes" id="UP000437068">
    <property type="component" value="Unassembled WGS sequence"/>
</dbReference>
<proteinExistence type="inferred from homology"/>
<feature type="chain" id="PRO_5033520162" description="Elicitin" evidence="2">
    <location>
        <begin position="19"/>
        <end position="136"/>
    </location>
</feature>
<dbReference type="EMBL" id="QXGB01003314">
    <property type="protein sequence ID" value="KAE9171474.1"/>
    <property type="molecule type" value="Genomic_DNA"/>
</dbReference>
<keyword evidence="2" id="KW-0732">Signal</keyword>
<evidence type="ECO:0000313" key="5">
    <source>
        <dbReference type="EMBL" id="KAE9083724.1"/>
    </source>
</evidence>
<dbReference type="Proteomes" id="UP000429523">
    <property type="component" value="Unassembled WGS sequence"/>
</dbReference>
<dbReference type="GO" id="GO:0005576">
    <property type="term" value="C:extracellular region"/>
    <property type="evidence" value="ECO:0007669"/>
    <property type="project" value="UniProtKB-SubCell"/>
</dbReference>
<dbReference type="Pfam" id="PF00964">
    <property type="entry name" value="Elicitin"/>
    <property type="match status" value="1"/>
</dbReference>
<sequence>MRVATTFRLLSIVATVSAQELCDSGVSDPIVATLDNSALFSSCATAEMGVQTRVSSLFDVLQFAAKDLIIFCRAYGCLSPVRDLVASIPPNCLIKYHGSAHNLSKEVAALHDECIETNNATTQAANDDMARYFLDI</sequence>
<dbReference type="Proteomes" id="UP000440732">
    <property type="component" value="Unassembled WGS sequence"/>
</dbReference>
<name>A0A6A3DQA0_9STRA</name>
<gene>
    <name evidence="8" type="ORF">PF001_g24655</name>
    <name evidence="7" type="ORF">PF002_g26601</name>
    <name evidence="6" type="ORF">PF005_g27129</name>
    <name evidence="5" type="ORF">PF006_g26629</name>
    <name evidence="4" type="ORF">PF007_g25569</name>
    <name evidence="3" type="ORF">PF009_g27769</name>
</gene>
<comment type="similarity">
    <text evidence="1">Belongs to the elicitin family.</text>
</comment>
<evidence type="ECO:0000313" key="11">
    <source>
        <dbReference type="Proteomes" id="UP000437068"/>
    </source>
</evidence>
<feature type="signal peptide" evidence="2">
    <location>
        <begin position="1"/>
        <end position="18"/>
    </location>
</feature>
<protein>
    <recommendedName>
        <fullName evidence="1">Elicitin</fullName>
    </recommendedName>
</protein>
<comment type="function">
    <text evidence="1">Induces local and distal defense responses (incompatible hypersensitive reaction) in plants from the solanaceae and cruciferae families. Elicits leaf necrosis and causes the accumulation of pathogenesis-related proteins. Might interact with the lipidic molecules of the plasma membrane.</text>
</comment>
<evidence type="ECO:0000256" key="1">
    <source>
        <dbReference type="RuleBase" id="RU368111"/>
    </source>
</evidence>
<dbReference type="Proteomes" id="UP000440367">
    <property type="component" value="Unassembled WGS sequence"/>
</dbReference>
<accession>A0A6A3DQA0</accession>
<evidence type="ECO:0000313" key="9">
    <source>
        <dbReference type="Proteomes" id="UP000429523"/>
    </source>
</evidence>
<evidence type="ECO:0000313" key="3">
    <source>
        <dbReference type="EMBL" id="KAE8921957.1"/>
    </source>
</evidence>
<evidence type="ECO:0000313" key="10">
    <source>
        <dbReference type="Proteomes" id="UP000433483"/>
    </source>
</evidence>
<organism evidence="3 9">
    <name type="scientific">Phytophthora fragariae</name>
    <dbReference type="NCBI Taxonomy" id="53985"/>
    <lineage>
        <taxon>Eukaryota</taxon>
        <taxon>Sar</taxon>
        <taxon>Stramenopiles</taxon>
        <taxon>Oomycota</taxon>
        <taxon>Peronosporomycetes</taxon>
        <taxon>Peronosporales</taxon>
        <taxon>Peronosporaceae</taxon>
        <taxon>Phytophthora</taxon>
    </lineage>
</organism>
<evidence type="ECO:0000313" key="13">
    <source>
        <dbReference type="Proteomes" id="UP000440732"/>
    </source>
</evidence>
<evidence type="ECO:0000256" key="2">
    <source>
        <dbReference type="SAM" id="SignalP"/>
    </source>
</evidence>
<keyword evidence="1" id="KW-0928">Hypersensitive response elicitation</keyword>
<evidence type="ECO:0000313" key="12">
    <source>
        <dbReference type="Proteomes" id="UP000440367"/>
    </source>
</evidence>
<dbReference type="AlphaFoldDB" id="A0A6A3DQA0"/>
<reference evidence="9 10" key="1">
    <citation type="submission" date="2018-08" db="EMBL/GenBank/DDBJ databases">
        <title>Genomic investigation of the strawberry pathogen Phytophthora fragariae indicates pathogenicity is determined by transcriptional variation in three key races.</title>
        <authorList>
            <person name="Adams T.M."/>
            <person name="Armitage A.D."/>
            <person name="Sobczyk M.K."/>
            <person name="Bates H.J."/>
            <person name="Dunwell J.M."/>
            <person name="Nellist C.F."/>
            <person name="Harrison R.J."/>
        </authorList>
    </citation>
    <scope>NUCLEOTIDE SEQUENCE [LARGE SCALE GENOMIC DNA]</scope>
    <source>
        <strain evidence="8 11">A4</strain>
        <strain evidence="7 12">BC-1</strain>
        <strain evidence="6 10">NOV-27</strain>
        <strain evidence="5 13">NOV-5</strain>
        <strain evidence="4 14">NOV-71</strain>
        <strain evidence="3 9">NOV-9</strain>
    </source>
</reference>
<dbReference type="SMART" id="SM01187">
    <property type="entry name" value="Elicitin"/>
    <property type="match status" value="1"/>
</dbReference>
<dbReference type="InterPro" id="IPR002200">
    <property type="entry name" value="Elicitin"/>
</dbReference>
<evidence type="ECO:0000313" key="14">
    <source>
        <dbReference type="Proteomes" id="UP000441208"/>
    </source>
</evidence>
<evidence type="ECO:0000313" key="6">
    <source>
        <dbReference type="EMBL" id="KAE9171474.1"/>
    </source>
</evidence>
<keyword evidence="1" id="KW-1015">Disulfide bond</keyword>
<dbReference type="EMBL" id="QXGA01003399">
    <property type="protein sequence ID" value="KAE9083724.1"/>
    <property type="molecule type" value="Genomic_DNA"/>
</dbReference>
<dbReference type="EMBL" id="QXFZ01002759">
    <property type="protein sequence ID" value="KAE9074042.1"/>
    <property type="molecule type" value="Genomic_DNA"/>
</dbReference>
<dbReference type="GO" id="GO:0052040">
    <property type="term" value="P:symbiont-mediated perturbation of host programmed cell death"/>
    <property type="evidence" value="ECO:0007669"/>
    <property type="project" value="UniProtKB-UniRule"/>
</dbReference>
<dbReference type="Proteomes" id="UP000433483">
    <property type="component" value="Unassembled WGS sequence"/>
</dbReference>
<keyword evidence="10" id="KW-1185">Reference proteome</keyword>
<dbReference type="OrthoDB" id="113479at2759"/>